<dbReference type="InterPro" id="IPR000719">
    <property type="entry name" value="Prot_kinase_dom"/>
</dbReference>
<feature type="binding site" evidence="3">
    <location>
        <position position="207"/>
    </location>
    <ligand>
        <name>ATP</name>
        <dbReference type="ChEBI" id="CHEBI:30616"/>
    </ligand>
</feature>
<organism evidence="6 7">
    <name type="scientific">Pleurodeles waltl</name>
    <name type="common">Iberian ribbed newt</name>
    <dbReference type="NCBI Taxonomy" id="8319"/>
    <lineage>
        <taxon>Eukaryota</taxon>
        <taxon>Metazoa</taxon>
        <taxon>Chordata</taxon>
        <taxon>Craniata</taxon>
        <taxon>Vertebrata</taxon>
        <taxon>Euteleostomi</taxon>
        <taxon>Amphibia</taxon>
        <taxon>Batrachia</taxon>
        <taxon>Caudata</taxon>
        <taxon>Salamandroidea</taxon>
        <taxon>Salamandridae</taxon>
        <taxon>Pleurodelinae</taxon>
        <taxon>Pleurodeles</taxon>
    </lineage>
</organism>
<evidence type="ECO:0000256" key="3">
    <source>
        <dbReference type="PROSITE-ProRule" id="PRU10141"/>
    </source>
</evidence>
<dbReference type="PANTHER" id="PTHR24359">
    <property type="entry name" value="SERINE/THREONINE-PROTEIN KINASE SBK1"/>
    <property type="match status" value="1"/>
</dbReference>
<feature type="region of interest" description="Disordered" evidence="4">
    <location>
        <begin position="73"/>
        <end position="104"/>
    </location>
</feature>
<keyword evidence="1 3" id="KW-0547">Nucleotide-binding</keyword>
<dbReference type="Pfam" id="PF00069">
    <property type="entry name" value="Pkinase"/>
    <property type="match status" value="1"/>
</dbReference>
<evidence type="ECO:0000259" key="5">
    <source>
        <dbReference type="PROSITE" id="PS50011"/>
    </source>
</evidence>
<dbReference type="Gene3D" id="1.10.510.10">
    <property type="entry name" value="Transferase(Phosphotransferase) domain 1"/>
    <property type="match status" value="1"/>
</dbReference>
<accession>A0AAV7KP65</accession>
<proteinExistence type="predicted"/>
<protein>
    <recommendedName>
        <fullName evidence="5">Protein kinase domain-containing protein</fullName>
    </recommendedName>
</protein>
<dbReference type="GO" id="GO:0005524">
    <property type="term" value="F:ATP binding"/>
    <property type="evidence" value="ECO:0007669"/>
    <property type="project" value="UniProtKB-UniRule"/>
</dbReference>
<evidence type="ECO:0000256" key="1">
    <source>
        <dbReference type="ARBA" id="ARBA00022741"/>
    </source>
</evidence>
<comment type="caution">
    <text evidence="6">The sequence shown here is derived from an EMBL/GenBank/DDBJ whole genome shotgun (WGS) entry which is preliminary data.</text>
</comment>
<dbReference type="InterPro" id="IPR017441">
    <property type="entry name" value="Protein_kinase_ATP_BS"/>
</dbReference>
<dbReference type="SUPFAM" id="SSF56112">
    <property type="entry name" value="Protein kinase-like (PK-like)"/>
    <property type="match status" value="1"/>
</dbReference>
<dbReference type="AlphaFoldDB" id="A0AAV7KP65"/>
<evidence type="ECO:0000313" key="6">
    <source>
        <dbReference type="EMBL" id="KAJ1079934.1"/>
    </source>
</evidence>
<dbReference type="GO" id="GO:0004674">
    <property type="term" value="F:protein serine/threonine kinase activity"/>
    <property type="evidence" value="ECO:0007669"/>
    <property type="project" value="TreeGrafter"/>
</dbReference>
<dbReference type="Proteomes" id="UP001066276">
    <property type="component" value="Chromosome 12"/>
</dbReference>
<evidence type="ECO:0000256" key="4">
    <source>
        <dbReference type="SAM" id="MobiDB-lite"/>
    </source>
</evidence>
<dbReference type="EMBL" id="JANPWB010000016">
    <property type="protein sequence ID" value="KAJ1079934.1"/>
    <property type="molecule type" value="Genomic_DNA"/>
</dbReference>
<evidence type="ECO:0000256" key="2">
    <source>
        <dbReference type="ARBA" id="ARBA00022840"/>
    </source>
</evidence>
<dbReference type="InterPro" id="IPR011009">
    <property type="entry name" value="Kinase-like_dom_sf"/>
</dbReference>
<evidence type="ECO:0000313" key="7">
    <source>
        <dbReference type="Proteomes" id="UP001066276"/>
    </source>
</evidence>
<dbReference type="PROSITE" id="PS00108">
    <property type="entry name" value="PROTEIN_KINASE_ST"/>
    <property type="match status" value="1"/>
</dbReference>
<dbReference type="InterPro" id="IPR008271">
    <property type="entry name" value="Ser/Thr_kinase_AS"/>
</dbReference>
<dbReference type="PROSITE" id="PS50011">
    <property type="entry name" value="PROTEIN_KINASE_DOM"/>
    <property type="match status" value="1"/>
</dbReference>
<feature type="domain" description="Protein kinase" evidence="5">
    <location>
        <begin position="178"/>
        <end position="439"/>
    </location>
</feature>
<dbReference type="PROSITE" id="PS00107">
    <property type="entry name" value="PROTEIN_KINASE_ATP"/>
    <property type="match status" value="1"/>
</dbReference>
<keyword evidence="2 3" id="KW-0067">ATP-binding</keyword>
<keyword evidence="7" id="KW-1185">Reference proteome</keyword>
<name>A0AAV7KP65_PLEWA</name>
<dbReference type="PANTHER" id="PTHR24359:SF19">
    <property type="entry name" value="SERINE_THREONINE-PROTEIN KINASE SBK1"/>
    <property type="match status" value="1"/>
</dbReference>
<dbReference type="SMART" id="SM00220">
    <property type="entry name" value="S_TKc"/>
    <property type="match status" value="1"/>
</dbReference>
<gene>
    <name evidence="6" type="ORF">NDU88_000157</name>
</gene>
<sequence>MGGGSSLRAARALTHQQGRGGFTGPLEQVMAGAWELSTARRYTIDTDERRGADSARGAPQNLHVYNSNEETFTHSFTSPLGATGQRLLDHRPRGYPKTTGCQHRGGPWVPDHHRDQGNTSVGHSLVKLPHPPEVARTRTAPWSRMDLPEPSVSTKRFLTDLLSLTSEHLATMDTLEHFDVLGELGRGTYGQVVLAKHRWTGAGVALKLLSKVRVQQQAFLLEFSMSLLLSAHPNIINTLIASWQTSTHFVFAQEVAPAGSLHSLLVPKVGISEVLVKRCVLQISNALHYMHSLGLVHRDVKPDNVMLMDPECRCVKLSDFGLTSLTGSTIPSMNSIIPYMAPELCSLRDPNTMILQPSIDVWALAVLMVTTLTGYFPWEQALLLDRHYKDLYWWQVRGPSAPVPNYWQRFTPQAQDCLNQMLTFEPQNRCSIKEVERYLDVPWKAENFVAEVSSESEEEEEEQESYVVSLSSGDDEYLGEVEEYEEVILEEDEEEGLQTTIDAFLVFTDVIQDLPPGTSLVMEIMGDEVNLSLGAELEAT</sequence>
<reference evidence="6" key="1">
    <citation type="journal article" date="2022" name="bioRxiv">
        <title>Sequencing and chromosome-scale assembly of the giantPleurodeles waltlgenome.</title>
        <authorList>
            <person name="Brown T."/>
            <person name="Elewa A."/>
            <person name="Iarovenko S."/>
            <person name="Subramanian E."/>
            <person name="Araus A.J."/>
            <person name="Petzold A."/>
            <person name="Susuki M."/>
            <person name="Suzuki K.-i.T."/>
            <person name="Hayashi T."/>
            <person name="Toyoda A."/>
            <person name="Oliveira C."/>
            <person name="Osipova E."/>
            <person name="Leigh N.D."/>
            <person name="Simon A."/>
            <person name="Yun M.H."/>
        </authorList>
    </citation>
    <scope>NUCLEOTIDE SEQUENCE</scope>
    <source>
        <strain evidence="6">20211129_DDA</strain>
        <tissue evidence="6">Liver</tissue>
    </source>
</reference>